<dbReference type="STRING" id="645134.A0A0L0HE65"/>
<evidence type="ECO:0008006" key="3">
    <source>
        <dbReference type="Google" id="ProtNLM"/>
    </source>
</evidence>
<keyword evidence="2" id="KW-1185">Reference proteome</keyword>
<sequence length="262" mass="29860">MVTTGPSLGRLKMQALLAREQEILKAKDESPYPTPVEETSQSLLLKSLARSQPTPFPEKLLFSYFYLYLDVLGDKELERHSLARFSRLESACESVPVSSVCRDRFPRVGEMCEKGGDVMLVKIHLNLHHLTTGDFRNISVFESTRAKTLECTTTVYHFGQRILETKQVQYPLPASPTTTPTTTTTPQRHLYHFDFVKQFFSAFLAGFQCLRMDVERMIAIDNLSVMQVFEDVSLPFEQPSPLLCVLYQFECGKGETRAVFVE</sequence>
<dbReference type="eggNOG" id="ENOG502SXMB">
    <property type="taxonomic scope" value="Eukaryota"/>
</dbReference>
<dbReference type="EMBL" id="KQ257457">
    <property type="protein sequence ID" value="KNC99745.1"/>
    <property type="molecule type" value="Genomic_DNA"/>
</dbReference>
<name>A0A0L0HE65_SPIPD</name>
<reference evidence="1 2" key="1">
    <citation type="submission" date="2009-08" db="EMBL/GenBank/DDBJ databases">
        <title>The Genome Sequence of Spizellomyces punctatus strain DAOM BR117.</title>
        <authorList>
            <consortium name="The Broad Institute Genome Sequencing Platform"/>
            <person name="Russ C."/>
            <person name="Cuomo C."/>
            <person name="Shea T."/>
            <person name="Young S.K."/>
            <person name="Zeng Q."/>
            <person name="Koehrsen M."/>
            <person name="Haas B."/>
            <person name="Borodovsky M."/>
            <person name="Guigo R."/>
            <person name="Alvarado L."/>
            <person name="Berlin A."/>
            <person name="Bochicchio J."/>
            <person name="Borenstein D."/>
            <person name="Chapman S."/>
            <person name="Chen Z."/>
            <person name="Engels R."/>
            <person name="Freedman E."/>
            <person name="Gellesch M."/>
            <person name="Goldberg J."/>
            <person name="Griggs A."/>
            <person name="Gujja S."/>
            <person name="Heiman D."/>
            <person name="Hepburn T."/>
            <person name="Howarth C."/>
            <person name="Jen D."/>
            <person name="Larson L."/>
            <person name="Lewis B."/>
            <person name="Mehta T."/>
            <person name="Park D."/>
            <person name="Pearson M."/>
            <person name="Roberts A."/>
            <person name="Saif S."/>
            <person name="Shenoy N."/>
            <person name="Sisk P."/>
            <person name="Stolte C."/>
            <person name="Sykes S."/>
            <person name="Thomson T."/>
            <person name="Walk T."/>
            <person name="White J."/>
            <person name="Yandava C."/>
            <person name="Burger G."/>
            <person name="Gray M.W."/>
            <person name="Holland P.W.H."/>
            <person name="King N."/>
            <person name="Lang F.B.F."/>
            <person name="Roger A.J."/>
            <person name="Ruiz-Trillo I."/>
            <person name="Lander E."/>
            <person name="Nusbaum C."/>
        </authorList>
    </citation>
    <scope>NUCLEOTIDE SEQUENCE [LARGE SCALE GENOMIC DNA]</scope>
    <source>
        <strain evidence="1 2">DAOM BR117</strain>
    </source>
</reference>
<dbReference type="Gene3D" id="2.70.50.80">
    <property type="match status" value="1"/>
</dbReference>
<accession>A0A0L0HE65</accession>
<protein>
    <recommendedName>
        <fullName evidence="3">YAP binding domain-containing protein</fullName>
    </recommendedName>
</protein>
<evidence type="ECO:0000313" key="2">
    <source>
        <dbReference type="Proteomes" id="UP000053201"/>
    </source>
</evidence>
<dbReference type="VEuPathDB" id="FungiDB:SPPG_05125"/>
<evidence type="ECO:0000313" key="1">
    <source>
        <dbReference type="EMBL" id="KNC99745.1"/>
    </source>
</evidence>
<gene>
    <name evidence="1" type="ORF">SPPG_05125</name>
</gene>
<dbReference type="AlphaFoldDB" id="A0A0L0HE65"/>
<dbReference type="GeneID" id="27688527"/>
<dbReference type="RefSeq" id="XP_016607785.1">
    <property type="nucleotide sequence ID" value="XM_016753353.1"/>
</dbReference>
<proteinExistence type="predicted"/>
<organism evidence="1 2">
    <name type="scientific">Spizellomyces punctatus (strain DAOM BR117)</name>
    <dbReference type="NCBI Taxonomy" id="645134"/>
    <lineage>
        <taxon>Eukaryota</taxon>
        <taxon>Fungi</taxon>
        <taxon>Fungi incertae sedis</taxon>
        <taxon>Chytridiomycota</taxon>
        <taxon>Chytridiomycota incertae sedis</taxon>
        <taxon>Chytridiomycetes</taxon>
        <taxon>Spizellomycetales</taxon>
        <taxon>Spizellomycetaceae</taxon>
        <taxon>Spizellomyces</taxon>
    </lineage>
</organism>
<dbReference type="OrthoDB" id="10006572at2759"/>
<dbReference type="InParanoid" id="A0A0L0HE65"/>
<dbReference type="Proteomes" id="UP000053201">
    <property type="component" value="Unassembled WGS sequence"/>
</dbReference>